<name>A0AAE4AN56_9BACT</name>
<organism evidence="2 3">
    <name type="scientific">Oligosphaera ethanolica</name>
    <dbReference type="NCBI Taxonomy" id="760260"/>
    <lineage>
        <taxon>Bacteria</taxon>
        <taxon>Pseudomonadati</taxon>
        <taxon>Lentisphaerota</taxon>
        <taxon>Oligosphaeria</taxon>
        <taxon>Oligosphaerales</taxon>
        <taxon>Oligosphaeraceae</taxon>
        <taxon>Oligosphaera</taxon>
    </lineage>
</organism>
<keyword evidence="3" id="KW-1185">Reference proteome</keyword>
<feature type="domain" description="Helix-turn-helix" evidence="1">
    <location>
        <begin position="54"/>
        <end position="103"/>
    </location>
</feature>
<reference evidence="2" key="1">
    <citation type="submission" date="2023-07" db="EMBL/GenBank/DDBJ databases">
        <title>Genomic Encyclopedia of Type Strains, Phase IV (KMG-IV): sequencing the most valuable type-strain genomes for metagenomic binning, comparative biology and taxonomic classification.</title>
        <authorList>
            <person name="Goeker M."/>
        </authorList>
    </citation>
    <scope>NUCLEOTIDE SEQUENCE</scope>
    <source>
        <strain evidence="2">DSM 24202</strain>
    </source>
</reference>
<dbReference type="InterPro" id="IPR041657">
    <property type="entry name" value="HTH_17"/>
</dbReference>
<gene>
    <name evidence="2" type="ORF">J3R75_000089</name>
</gene>
<dbReference type="Gene3D" id="1.10.10.10">
    <property type="entry name" value="Winged helix-like DNA-binding domain superfamily/Winged helix DNA-binding domain"/>
    <property type="match status" value="1"/>
</dbReference>
<accession>A0AAE4AN56</accession>
<dbReference type="RefSeq" id="WP_307259146.1">
    <property type="nucleotide sequence ID" value="NZ_JAUSVL010000001.1"/>
</dbReference>
<dbReference type="Pfam" id="PF12728">
    <property type="entry name" value="HTH_17"/>
    <property type="match status" value="1"/>
</dbReference>
<dbReference type="AlphaFoldDB" id="A0AAE4AN56"/>
<evidence type="ECO:0000313" key="3">
    <source>
        <dbReference type="Proteomes" id="UP001238163"/>
    </source>
</evidence>
<dbReference type="EMBL" id="JAUSVL010000001">
    <property type="protein sequence ID" value="MDQ0287982.1"/>
    <property type="molecule type" value="Genomic_DNA"/>
</dbReference>
<dbReference type="Proteomes" id="UP001238163">
    <property type="component" value="Unassembled WGS sequence"/>
</dbReference>
<comment type="caution">
    <text evidence="2">The sequence shown here is derived from an EMBL/GenBank/DDBJ whole genome shotgun (WGS) entry which is preliminary data.</text>
</comment>
<sequence>MQLRDNITPSVLTAAVGLLAPFAPDLSPRSLVAAIKAYKADPTADPTGLAARPLTRRQVAETLGISLQSVSRMMNDGRLRRIVLSAKSVRIDPDSLRALLAGNATESEG</sequence>
<evidence type="ECO:0000259" key="1">
    <source>
        <dbReference type="Pfam" id="PF12728"/>
    </source>
</evidence>
<evidence type="ECO:0000313" key="2">
    <source>
        <dbReference type="EMBL" id="MDQ0287982.1"/>
    </source>
</evidence>
<protein>
    <submittedName>
        <fullName evidence="2">CRP-like cAMP-binding protein</fullName>
    </submittedName>
</protein>
<proteinExistence type="predicted"/>
<dbReference type="InterPro" id="IPR036388">
    <property type="entry name" value="WH-like_DNA-bd_sf"/>
</dbReference>